<dbReference type="PANTHER" id="PTHR21600:SF44">
    <property type="entry name" value="RIBOSOMAL LARGE SUBUNIT PSEUDOURIDINE SYNTHASE D"/>
    <property type="match status" value="1"/>
</dbReference>
<proteinExistence type="inferred from homology"/>
<comment type="caution">
    <text evidence="7">The sequence shown here is derived from an EMBL/GenBank/DDBJ whole genome shotgun (WGS) entry which is preliminary data.</text>
</comment>
<dbReference type="PANTHER" id="PTHR21600">
    <property type="entry name" value="MITOCHONDRIAL RNA PSEUDOURIDINE SYNTHASE"/>
    <property type="match status" value="1"/>
</dbReference>
<dbReference type="GO" id="GO:0000455">
    <property type="term" value="P:enzyme-directed rRNA pseudouridine synthesis"/>
    <property type="evidence" value="ECO:0007669"/>
    <property type="project" value="TreeGrafter"/>
</dbReference>
<dbReference type="GO" id="GO:0009982">
    <property type="term" value="F:pseudouridine synthase activity"/>
    <property type="evidence" value="ECO:0007669"/>
    <property type="project" value="InterPro"/>
</dbReference>
<evidence type="ECO:0000256" key="5">
    <source>
        <dbReference type="ARBA" id="ARBA00033164"/>
    </source>
</evidence>
<dbReference type="EMBL" id="DXDU01000010">
    <property type="protein sequence ID" value="HIY25689.1"/>
    <property type="molecule type" value="Genomic_DNA"/>
</dbReference>
<dbReference type="InterPro" id="IPR020103">
    <property type="entry name" value="PsdUridine_synth_cat_dom_sf"/>
</dbReference>
<comment type="similarity">
    <text evidence="2">Belongs to the pseudouridine synthase RluA family.</text>
</comment>
<dbReference type="InterPro" id="IPR050188">
    <property type="entry name" value="RluA_PseudoU_synthase"/>
</dbReference>
<name>A0A9D2BZY3_9FIRM</name>
<dbReference type="AlphaFoldDB" id="A0A9D2BZY3"/>
<dbReference type="CDD" id="cd02869">
    <property type="entry name" value="PseudoU_synth_RluA_like"/>
    <property type="match status" value="1"/>
</dbReference>
<protein>
    <recommendedName>
        <fullName evidence="4">RNA pseudouridylate synthase</fullName>
    </recommendedName>
    <alternativeName>
        <fullName evidence="5">RNA-uridine isomerase</fullName>
    </alternativeName>
</protein>
<dbReference type="Proteomes" id="UP000823915">
    <property type="component" value="Unassembled WGS sequence"/>
</dbReference>
<accession>A0A9D2BZY3</accession>
<evidence type="ECO:0000256" key="4">
    <source>
        <dbReference type="ARBA" id="ARBA00031870"/>
    </source>
</evidence>
<dbReference type="InterPro" id="IPR006224">
    <property type="entry name" value="PsdUridine_synth_RluA-like_CS"/>
</dbReference>
<dbReference type="GO" id="GO:0140098">
    <property type="term" value="F:catalytic activity, acting on RNA"/>
    <property type="evidence" value="ECO:0007669"/>
    <property type="project" value="UniProtKB-ARBA"/>
</dbReference>
<gene>
    <name evidence="7" type="ORF">H9838_00765</name>
</gene>
<evidence type="ECO:0000256" key="1">
    <source>
        <dbReference type="ARBA" id="ARBA00000073"/>
    </source>
</evidence>
<organism evidence="7 8">
    <name type="scientific">Candidatus Acutalibacter pullistercoris</name>
    <dbReference type="NCBI Taxonomy" id="2838418"/>
    <lineage>
        <taxon>Bacteria</taxon>
        <taxon>Bacillati</taxon>
        <taxon>Bacillota</taxon>
        <taxon>Clostridia</taxon>
        <taxon>Eubacteriales</taxon>
        <taxon>Acutalibacteraceae</taxon>
        <taxon>Acutalibacter</taxon>
    </lineage>
</organism>
<evidence type="ECO:0000259" key="6">
    <source>
        <dbReference type="Pfam" id="PF00849"/>
    </source>
</evidence>
<keyword evidence="3" id="KW-0413">Isomerase</keyword>
<feature type="domain" description="Pseudouridine synthase RsuA/RluA-like" evidence="6">
    <location>
        <begin position="88"/>
        <end position="228"/>
    </location>
</feature>
<evidence type="ECO:0000313" key="8">
    <source>
        <dbReference type="Proteomes" id="UP000823915"/>
    </source>
</evidence>
<sequence>MSRVLRWRIPAQWAGRTVQDYLRRGLGFSSSVVIELKHSPGGLLKNGEACRSVDLLQEDDLLTLTFPKEPMEYPPAPGELSVLWEDEDFLIVHKPPAMPVHPSPGHDRDSLLNRVAYHYQSTGQSHRVRPLYRLDRDTSGVLVLAKHRAAAGAGTEKRYLALCQGELAGEGTIDQPIGLGTESKIRRVTGTGQRAVTHWRALAQGGGHTLLCLSLETGRTHQIRCHMAGIGHPLAGDDLYGGSREWVPRQALHCAAVRLTCPALAMDRTFTSPLPRDLTSPFPWLPSWEELCKEDILCLPV</sequence>
<evidence type="ECO:0000313" key="7">
    <source>
        <dbReference type="EMBL" id="HIY25689.1"/>
    </source>
</evidence>
<dbReference type="PROSITE" id="PS01129">
    <property type="entry name" value="PSI_RLU"/>
    <property type="match status" value="1"/>
</dbReference>
<dbReference type="Gene3D" id="3.30.2350.10">
    <property type="entry name" value="Pseudouridine synthase"/>
    <property type="match status" value="1"/>
</dbReference>
<evidence type="ECO:0000256" key="2">
    <source>
        <dbReference type="ARBA" id="ARBA00010876"/>
    </source>
</evidence>
<comment type="catalytic activity">
    <reaction evidence="1">
        <text>a uridine in RNA = a pseudouridine in RNA</text>
        <dbReference type="Rhea" id="RHEA:48348"/>
        <dbReference type="Rhea" id="RHEA-COMP:12068"/>
        <dbReference type="Rhea" id="RHEA-COMP:12069"/>
        <dbReference type="ChEBI" id="CHEBI:65314"/>
        <dbReference type="ChEBI" id="CHEBI:65315"/>
    </reaction>
</comment>
<reference evidence="7" key="1">
    <citation type="journal article" date="2021" name="PeerJ">
        <title>Extensive microbial diversity within the chicken gut microbiome revealed by metagenomics and culture.</title>
        <authorList>
            <person name="Gilroy R."/>
            <person name="Ravi A."/>
            <person name="Getino M."/>
            <person name="Pursley I."/>
            <person name="Horton D.L."/>
            <person name="Alikhan N.F."/>
            <person name="Baker D."/>
            <person name="Gharbi K."/>
            <person name="Hall N."/>
            <person name="Watson M."/>
            <person name="Adriaenssens E.M."/>
            <person name="Foster-Nyarko E."/>
            <person name="Jarju S."/>
            <person name="Secka A."/>
            <person name="Antonio M."/>
            <person name="Oren A."/>
            <person name="Chaudhuri R.R."/>
            <person name="La Ragione R."/>
            <person name="Hildebrand F."/>
            <person name="Pallen M.J."/>
        </authorList>
    </citation>
    <scope>NUCLEOTIDE SEQUENCE</scope>
    <source>
        <strain evidence="7">1282</strain>
    </source>
</reference>
<dbReference type="SUPFAM" id="SSF55120">
    <property type="entry name" value="Pseudouridine synthase"/>
    <property type="match status" value="1"/>
</dbReference>
<reference evidence="7" key="2">
    <citation type="submission" date="2021-04" db="EMBL/GenBank/DDBJ databases">
        <authorList>
            <person name="Gilroy R."/>
        </authorList>
    </citation>
    <scope>NUCLEOTIDE SEQUENCE</scope>
    <source>
        <strain evidence="7">1282</strain>
    </source>
</reference>
<dbReference type="GO" id="GO:0003723">
    <property type="term" value="F:RNA binding"/>
    <property type="evidence" value="ECO:0007669"/>
    <property type="project" value="InterPro"/>
</dbReference>
<dbReference type="Pfam" id="PF00849">
    <property type="entry name" value="PseudoU_synth_2"/>
    <property type="match status" value="1"/>
</dbReference>
<evidence type="ECO:0000256" key="3">
    <source>
        <dbReference type="ARBA" id="ARBA00023235"/>
    </source>
</evidence>
<dbReference type="InterPro" id="IPR006145">
    <property type="entry name" value="PsdUridine_synth_RsuA/RluA"/>
</dbReference>